<proteinExistence type="predicted"/>
<gene>
    <name evidence="1" type="ORF">PSAKL28_42150</name>
</gene>
<dbReference type="AlphaFoldDB" id="A0A077FGY3"/>
<sequence length="178" mass="20426">MYCGGGSTPKKCLGFWVQIQVPAALAGKELTLQPAIVEQRYFSKDRLYATENNVYDQFLDGNWVDPKQLGELPGGPVYKLRPADFTYTQKDQHRLWQVWIDSPADNPILELEIKYPRDVRQRSDGRGYMFRLALEWAVNEADRANNMFNNELMKKDGIVLTHTSTELFNLPVPNSSAR</sequence>
<accession>A0A077FGY3</accession>
<name>A0A077FGY3_9PSED</name>
<dbReference type="HOGENOM" id="CLU_1509346_0_0_6"/>
<reference evidence="1 2" key="1">
    <citation type="submission" date="2014-07" db="EMBL/GenBank/DDBJ databases">
        <authorList>
            <person name="Lee K."/>
            <person name="Lim J.Y."/>
            <person name="Hwang I."/>
        </authorList>
    </citation>
    <scope>NUCLEOTIDE SEQUENCE [LARGE SCALE GENOMIC DNA]</scope>
    <source>
        <strain evidence="1 2">KL28</strain>
    </source>
</reference>
<evidence type="ECO:0000313" key="1">
    <source>
        <dbReference type="EMBL" id="AIL63359.1"/>
    </source>
</evidence>
<dbReference type="KEGG" id="palk:PSAKL28_42150"/>
<organism evidence="1 2">
    <name type="scientific">Pseudomonas alkylphenolica</name>
    <dbReference type="NCBI Taxonomy" id="237609"/>
    <lineage>
        <taxon>Bacteria</taxon>
        <taxon>Pseudomonadati</taxon>
        <taxon>Pseudomonadota</taxon>
        <taxon>Gammaproteobacteria</taxon>
        <taxon>Pseudomonadales</taxon>
        <taxon>Pseudomonadaceae</taxon>
        <taxon>Pseudomonas</taxon>
    </lineage>
</organism>
<dbReference type="EMBL" id="CP009048">
    <property type="protein sequence ID" value="AIL63359.1"/>
    <property type="molecule type" value="Genomic_DNA"/>
</dbReference>
<evidence type="ECO:0000313" key="2">
    <source>
        <dbReference type="Proteomes" id="UP000028931"/>
    </source>
</evidence>
<dbReference type="Proteomes" id="UP000028931">
    <property type="component" value="Chromosome"/>
</dbReference>
<protein>
    <submittedName>
        <fullName evidence="1">Uncharacterized protein</fullName>
    </submittedName>
</protein>